<dbReference type="PANTHER" id="PTHR43859:SF25">
    <property type="entry name" value="BENZOATE--COA LIGASE, PEROXISOMAL-RELATED"/>
    <property type="match status" value="1"/>
</dbReference>
<evidence type="ECO:0000313" key="5">
    <source>
        <dbReference type="EMBL" id="VYS50377.1"/>
    </source>
</evidence>
<dbReference type="Proteomes" id="UP000426265">
    <property type="component" value="Unassembled WGS sequence"/>
</dbReference>
<dbReference type="Gene3D" id="3.30.300.30">
    <property type="match status" value="1"/>
</dbReference>
<dbReference type="InterPro" id="IPR045851">
    <property type="entry name" value="AMP-bd_C_sf"/>
</dbReference>
<dbReference type="Pfam" id="PF13193">
    <property type="entry name" value="AMP-binding_C"/>
    <property type="match status" value="1"/>
</dbReference>
<dbReference type="EMBL" id="CACRSJ010000104">
    <property type="protein sequence ID" value="VYS50377.1"/>
    <property type="molecule type" value="Genomic_DNA"/>
</dbReference>
<protein>
    <submittedName>
        <fullName evidence="5">Uncharacterized protein</fullName>
    </submittedName>
</protein>
<evidence type="ECO:0000256" key="2">
    <source>
        <dbReference type="ARBA" id="ARBA00022598"/>
    </source>
</evidence>
<gene>
    <name evidence="5" type="ORF">AN1_LOCUS5847</name>
</gene>
<dbReference type="GO" id="GO:0016874">
    <property type="term" value="F:ligase activity"/>
    <property type="evidence" value="ECO:0007669"/>
    <property type="project" value="UniProtKB-KW"/>
</dbReference>
<dbReference type="CDD" id="cd12118">
    <property type="entry name" value="ttLC_FACS_AEE21_like"/>
    <property type="match status" value="1"/>
</dbReference>
<dbReference type="Pfam" id="PF00501">
    <property type="entry name" value="AMP-binding"/>
    <property type="match status" value="1"/>
</dbReference>
<feature type="domain" description="AMP-dependent synthetase/ligase" evidence="3">
    <location>
        <begin position="21"/>
        <end position="406"/>
    </location>
</feature>
<evidence type="ECO:0000259" key="4">
    <source>
        <dbReference type="Pfam" id="PF13193"/>
    </source>
</evidence>
<dbReference type="AlphaFoldDB" id="A0A654EM47"/>
<dbReference type="InterPro" id="IPR000873">
    <property type="entry name" value="AMP-dep_synth/lig_dom"/>
</dbReference>
<dbReference type="FunFam" id="3.40.50.12780:FF:000003">
    <property type="entry name" value="Long-chain-fatty-acid--CoA ligase FadD"/>
    <property type="match status" value="1"/>
</dbReference>
<accession>A0A654EM47</accession>
<evidence type="ECO:0000256" key="1">
    <source>
        <dbReference type="ARBA" id="ARBA00006432"/>
    </source>
</evidence>
<reference evidence="5 6" key="1">
    <citation type="submission" date="2019-11" db="EMBL/GenBank/DDBJ databases">
        <authorList>
            <person name="Jiao W.-B."/>
            <person name="Schneeberger K."/>
        </authorList>
    </citation>
    <scope>NUCLEOTIDE SEQUENCE [LARGE SCALE GENOMIC DNA]</scope>
    <source>
        <strain evidence="6">cv. An-1</strain>
    </source>
</reference>
<dbReference type="Gene3D" id="3.40.50.12780">
    <property type="entry name" value="N-terminal domain of ligase-like"/>
    <property type="match status" value="1"/>
</dbReference>
<dbReference type="NCBIfam" id="NF006020">
    <property type="entry name" value="PRK08162.1"/>
    <property type="match status" value="1"/>
</dbReference>
<evidence type="ECO:0000259" key="3">
    <source>
        <dbReference type="Pfam" id="PF00501"/>
    </source>
</evidence>
<dbReference type="InterPro" id="IPR042099">
    <property type="entry name" value="ANL_N_sf"/>
</dbReference>
<comment type="similarity">
    <text evidence="1">Belongs to the ATP-dependent AMP-binding enzyme family.</text>
</comment>
<dbReference type="ExpressionAtlas" id="A0A654EM47">
    <property type="expression patterns" value="baseline and differential"/>
</dbReference>
<dbReference type="PANTHER" id="PTHR43859">
    <property type="entry name" value="ACYL-ACTIVATING ENZYME"/>
    <property type="match status" value="1"/>
</dbReference>
<sequence>MDNMELCEANNVPLTPITFLKRASECYPNRTSIIYGQTRFTWPQTYDRCCRLTASLISLNIAKNDVVSVVAPNTPAIYEMHFAVPMAGAVLNPINTRLDATSITTILRHAQPKILFIHRNFEPLAREILHLLSCDDLQLNLLVIFIDEYNSAKRVSSELDYESLIQMGEPTSPLVENMFRIQNEQDPISLNYTSGTTADPKGVVISHRGAYLTSLGVIICWEMSTCPVYLWILPMFHCNGWTFTWATAARGGTNVCMSHVSAPEIYENIEMHSVTHMCCVPTVFNILLQGNPLDMSHRSGPVHLMTGGSPPPAALVKKVQRLGFQVMHVYGLTEATGPALFCEWQDEWNRLTENQQMELKARQGLGILSVAEVDVKYNETQESVPHDGKTMGEIVMKGNNIMKGYLKNSKATFEAFKHGWLNTGDVCVIHPDGHIEIKDRSKDIIISGGENISSVEVENILYKHPRVFEVAVVAMPHRVWGETPCAFIVLQKGETNKEDDEYKFVAREKELIDYCRENLPHFMCPRKVVFLEELPKNGNGKILKPNLRAITKGLVAEDEANVIS</sequence>
<proteinExistence type="inferred from homology"/>
<organism evidence="5 6">
    <name type="scientific">Arabidopsis thaliana</name>
    <name type="common">Mouse-ear cress</name>
    <dbReference type="NCBI Taxonomy" id="3702"/>
    <lineage>
        <taxon>Eukaryota</taxon>
        <taxon>Viridiplantae</taxon>
        <taxon>Streptophyta</taxon>
        <taxon>Embryophyta</taxon>
        <taxon>Tracheophyta</taxon>
        <taxon>Spermatophyta</taxon>
        <taxon>Magnoliopsida</taxon>
        <taxon>eudicotyledons</taxon>
        <taxon>Gunneridae</taxon>
        <taxon>Pentapetalae</taxon>
        <taxon>rosids</taxon>
        <taxon>malvids</taxon>
        <taxon>Brassicales</taxon>
        <taxon>Brassicaceae</taxon>
        <taxon>Camelineae</taxon>
        <taxon>Arabidopsis</taxon>
    </lineage>
</organism>
<evidence type="ECO:0000313" key="6">
    <source>
        <dbReference type="Proteomes" id="UP000426265"/>
    </source>
</evidence>
<name>A0A654EM47_ARATH</name>
<feature type="domain" description="AMP-binding enzyme C-terminal" evidence="4">
    <location>
        <begin position="456"/>
        <end position="541"/>
    </location>
</feature>
<dbReference type="FunFam" id="3.30.300.30:FF:000008">
    <property type="entry name" value="2,3-dihydroxybenzoate-AMP ligase"/>
    <property type="match status" value="1"/>
</dbReference>
<dbReference type="SUPFAM" id="SSF56801">
    <property type="entry name" value="Acetyl-CoA synthetase-like"/>
    <property type="match status" value="1"/>
</dbReference>
<keyword evidence="2" id="KW-0436">Ligase</keyword>
<dbReference type="InterPro" id="IPR025110">
    <property type="entry name" value="AMP-bd_C"/>
</dbReference>